<evidence type="ECO:0000313" key="2">
    <source>
        <dbReference type="Proteomes" id="UP001458880"/>
    </source>
</evidence>
<protein>
    <recommendedName>
        <fullName evidence="3">Tektin</fullName>
    </recommendedName>
</protein>
<dbReference type="AlphaFoldDB" id="A0AAW1LVA6"/>
<accession>A0AAW1LVA6</accession>
<name>A0AAW1LVA6_POPJA</name>
<reference evidence="1 2" key="1">
    <citation type="journal article" date="2024" name="BMC Genomics">
        <title>De novo assembly and annotation of Popillia japonica's genome with initial clues to its potential as an invasive pest.</title>
        <authorList>
            <person name="Cucini C."/>
            <person name="Boschi S."/>
            <person name="Funari R."/>
            <person name="Cardaioli E."/>
            <person name="Iannotti N."/>
            <person name="Marturano G."/>
            <person name="Paoli F."/>
            <person name="Bruttini M."/>
            <person name="Carapelli A."/>
            <person name="Frati F."/>
            <person name="Nardi F."/>
        </authorList>
    </citation>
    <scope>NUCLEOTIDE SEQUENCE [LARGE SCALE GENOMIC DNA]</scope>
    <source>
        <strain evidence="1">DMR45628</strain>
    </source>
</reference>
<gene>
    <name evidence="1" type="ORF">QE152_g10254</name>
</gene>
<dbReference type="EMBL" id="JASPKY010000092">
    <property type="protein sequence ID" value="KAK9737985.1"/>
    <property type="molecule type" value="Genomic_DNA"/>
</dbReference>
<keyword evidence="2" id="KW-1185">Reference proteome</keyword>
<organism evidence="1 2">
    <name type="scientific">Popillia japonica</name>
    <name type="common">Japanese beetle</name>
    <dbReference type="NCBI Taxonomy" id="7064"/>
    <lineage>
        <taxon>Eukaryota</taxon>
        <taxon>Metazoa</taxon>
        <taxon>Ecdysozoa</taxon>
        <taxon>Arthropoda</taxon>
        <taxon>Hexapoda</taxon>
        <taxon>Insecta</taxon>
        <taxon>Pterygota</taxon>
        <taxon>Neoptera</taxon>
        <taxon>Endopterygota</taxon>
        <taxon>Coleoptera</taxon>
        <taxon>Polyphaga</taxon>
        <taxon>Scarabaeiformia</taxon>
        <taxon>Scarabaeidae</taxon>
        <taxon>Rutelinae</taxon>
        <taxon>Popillia</taxon>
    </lineage>
</organism>
<sequence>MQLRQTQRDLQDKIYCSKATYNALEDQQVIIDRDLANKQHSLMALEDQQVIIDRDLANKQHSLMTDVRCLDLRMRLRTGSFGSPATDTDRNIILTRMENEIPPT</sequence>
<evidence type="ECO:0008006" key="3">
    <source>
        <dbReference type="Google" id="ProtNLM"/>
    </source>
</evidence>
<proteinExistence type="predicted"/>
<comment type="caution">
    <text evidence="1">The sequence shown here is derived from an EMBL/GenBank/DDBJ whole genome shotgun (WGS) entry which is preliminary data.</text>
</comment>
<dbReference type="Proteomes" id="UP001458880">
    <property type="component" value="Unassembled WGS sequence"/>
</dbReference>
<evidence type="ECO:0000313" key="1">
    <source>
        <dbReference type="EMBL" id="KAK9737985.1"/>
    </source>
</evidence>